<keyword evidence="6" id="KW-0862">Zinc</keyword>
<organism evidence="9">
    <name type="scientific">gut metagenome</name>
    <dbReference type="NCBI Taxonomy" id="749906"/>
    <lineage>
        <taxon>unclassified sequences</taxon>
        <taxon>metagenomes</taxon>
        <taxon>organismal metagenomes</taxon>
    </lineage>
</organism>
<keyword evidence="7" id="KW-0482">Metalloprotease</keyword>
<keyword evidence="3" id="KW-0645">Protease</keyword>
<dbReference type="GO" id="GO:0004180">
    <property type="term" value="F:carboxypeptidase activity"/>
    <property type="evidence" value="ECO:0007669"/>
    <property type="project" value="TreeGrafter"/>
</dbReference>
<evidence type="ECO:0000256" key="7">
    <source>
        <dbReference type="ARBA" id="ARBA00023049"/>
    </source>
</evidence>
<dbReference type="MEROPS" id="M03.005"/>
<proteinExistence type="inferred from homology"/>
<evidence type="ECO:0000256" key="4">
    <source>
        <dbReference type="ARBA" id="ARBA00022723"/>
    </source>
</evidence>
<feature type="non-terminal residue" evidence="9">
    <location>
        <position position="196"/>
    </location>
</feature>
<comment type="caution">
    <text evidence="9">The sequence shown here is derived from an EMBL/GenBank/DDBJ whole genome shotgun (WGS) entry which is preliminary data.</text>
</comment>
<dbReference type="PANTHER" id="PTHR43660">
    <property type="entry name" value="DIPEPTIDYL CARBOXYPEPTIDASE"/>
    <property type="match status" value="1"/>
</dbReference>
<accession>J9FVE2</accession>
<dbReference type="Pfam" id="PF01432">
    <property type="entry name" value="Peptidase_M3"/>
    <property type="match status" value="1"/>
</dbReference>
<evidence type="ECO:0000256" key="1">
    <source>
        <dbReference type="ARBA" id="ARBA00001947"/>
    </source>
</evidence>
<dbReference type="GO" id="GO:0004222">
    <property type="term" value="F:metalloendopeptidase activity"/>
    <property type="evidence" value="ECO:0007669"/>
    <property type="project" value="InterPro"/>
</dbReference>
<evidence type="ECO:0000313" key="9">
    <source>
        <dbReference type="EMBL" id="EJW93527.1"/>
    </source>
</evidence>
<dbReference type="InterPro" id="IPR045090">
    <property type="entry name" value="Pept_M3A_M3B"/>
</dbReference>
<dbReference type="GO" id="GO:0046872">
    <property type="term" value="F:metal ion binding"/>
    <property type="evidence" value="ECO:0007669"/>
    <property type="project" value="UniProtKB-KW"/>
</dbReference>
<sequence length="196" mass="22232">MVVNVCNFTRPSGDVPALLNIDETRTLFHEFGHGLHGMLTKTQYPSVSGPNVARDFVELPSQIMEHWAVEPEVMKMYAHHYKTGEVIPDSLIAKMQAAADFNSGFETVELVGAAMLDIQLHMQENYDNFDVVNFENQITKKIGMIPQITYRYRAPYFSHIFNGGYAVGYYSYLWAEVLDADGFEAFKEKGIFDQAT</sequence>
<evidence type="ECO:0000259" key="8">
    <source>
        <dbReference type="Pfam" id="PF01432"/>
    </source>
</evidence>
<dbReference type="Gene3D" id="3.40.390.10">
    <property type="entry name" value="Collagenase (Catalytic Domain)"/>
    <property type="match status" value="1"/>
</dbReference>
<dbReference type="Gene3D" id="1.10.1370.10">
    <property type="entry name" value="Neurolysin, domain 3"/>
    <property type="match status" value="1"/>
</dbReference>
<dbReference type="GO" id="GO:0006508">
    <property type="term" value="P:proteolysis"/>
    <property type="evidence" value="ECO:0007669"/>
    <property type="project" value="UniProtKB-KW"/>
</dbReference>
<feature type="domain" description="Peptidase M3A/M3B catalytic" evidence="8">
    <location>
        <begin position="2"/>
        <end position="193"/>
    </location>
</feature>
<gene>
    <name evidence="9" type="ORF">EVA_18366</name>
</gene>
<evidence type="ECO:0000256" key="5">
    <source>
        <dbReference type="ARBA" id="ARBA00022801"/>
    </source>
</evidence>
<comment type="similarity">
    <text evidence="2">Belongs to the peptidase M3 family.</text>
</comment>
<dbReference type="PANTHER" id="PTHR43660:SF1">
    <property type="entry name" value="DIPEPTIDYL CARBOXYPEPTIDASE"/>
    <property type="match status" value="1"/>
</dbReference>
<dbReference type="AlphaFoldDB" id="J9FVE2"/>
<protein>
    <submittedName>
        <fullName evidence="9">Peptidyl-dipeptidase Dcp</fullName>
    </submittedName>
</protein>
<keyword evidence="5" id="KW-0378">Hydrolase</keyword>
<comment type="cofactor">
    <cofactor evidence="1">
        <name>Zn(2+)</name>
        <dbReference type="ChEBI" id="CHEBI:29105"/>
    </cofactor>
</comment>
<dbReference type="InterPro" id="IPR024077">
    <property type="entry name" value="Neurolysin/TOP_dom2"/>
</dbReference>
<keyword evidence="4" id="KW-0479">Metal-binding</keyword>
<dbReference type="EMBL" id="AMCI01006918">
    <property type="protein sequence ID" value="EJW93527.1"/>
    <property type="molecule type" value="Genomic_DNA"/>
</dbReference>
<dbReference type="GO" id="GO:0005829">
    <property type="term" value="C:cytosol"/>
    <property type="evidence" value="ECO:0007669"/>
    <property type="project" value="TreeGrafter"/>
</dbReference>
<dbReference type="InterPro" id="IPR001567">
    <property type="entry name" value="Pept_M3A_M3B_dom"/>
</dbReference>
<reference evidence="9" key="1">
    <citation type="journal article" date="2012" name="PLoS ONE">
        <title>Gene sets for utilization of primary and secondary nutrition supplies in the distal gut of endangered iberian lynx.</title>
        <authorList>
            <person name="Alcaide M."/>
            <person name="Messina E."/>
            <person name="Richter M."/>
            <person name="Bargiela R."/>
            <person name="Peplies J."/>
            <person name="Huws S.A."/>
            <person name="Newbold C.J."/>
            <person name="Golyshin P.N."/>
            <person name="Simon M.A."/>
            <person name="Lopez G."/>
            <person name="Yakimov M.M."/>
            <person name="Ferrer M."/>
        </authorList>
    </citation>
    <scope>NUCLEOTIDE SEQUENCE</scope>
</reference>
<evidence type="ECO:0000256" key="3">
    <source>
        <dbReference type="ARBA" id="ARBA00022670"/>
    </source>
</evidence>
<name>J9FVE2_9ZZZZ</name>
<evidence type="ECO:0000256" key="2">
    <source>
        <dbReference type="ARBA" id="ARBA00006040"/>
    </source>
</evidence>
<evidence type="ECO:0000256" key="6">
    <source>
        <dbReference type="ARBA" id="ARBA00022833"/>
    </source>
</evidence>
<dbReference type="InterPro" id="IPR024079">
    <property type="entry name" value="MetalloPept_cat_dom_sf"/>
</dbReference>
<dbReference type="SUPFAM" id="SSF55486">
    <property type="entry name" value="Metalloproteases ('zincins'), catalytic domain"/>
    <property type="match status" value="1"/>
</dbReference>